<organism evidence="2 3">
    <name type="scientific">Pleuronectes platessa</name>
    <name type="common">European plaice</name>
    <dbReference type="NCBI Taxonomy" id="8262"/>
    <lineage>
        <taxon>Eukaryota</taxon>
        <taxon>Metazoa</taxon>
        <taxon>Chordata</taxon>
        <taxon>Craniata</taxon>
        <taxon>Vertebrata</taxon>
        <taxon>Euteleostomi</taxon>
        <taxon>Actinopterygii</taxon>
        <taxon>Neopterygii</taxon>
        <taxon>Teleostei</taxon>
        <taxon>Neoteleostei</taxon>
        <taxon>Acanthomorphata</taxon>
        <taxon>Carangaria</taxon>
        <taxon>Pleuronectiformes</taxon>
        <taxon>Pleuronectoidei</taxon>
        <taxon>Pleuronectidae</taxon>
        <taxon>Pleuronectes</taxon>
    </lineage>
</organism>
<accession>A0A9N7TIZ6</accession>
<comment type="caution">
    <text evidence="2">The sequence shown here is derived from an EMBL/GenBank/DDBJ whole genome shotgun (WGS) entry which is preliminary data.</text>
</comment>
<feature type="compositionally biased region" description="Polar residues" evidence="1">
    <location>
        <begin position="63"/>
        <end position="74"/>
    </location>
</feature>
<feature type="region of interest" description="Disordered" evidence="1">
    <location>
        <begin position="48"/>
        <end position="89"/>
    </location>
</feature>
<feature type="compositionally biased region" description="Low complexity" evidence="1">
    <location>
        <begin position="75"/>
        <end position="88"/>
    </location>
</feature>
<evidence type="ECO:0000313" key="3">
    <source>
        <dbReference type="Proteomes" id="UP001153269"/>
    </source>
</evidence>
<proteinExistence type="predicted"/>
<sequence length="234" mass="26197">MQNLNDSLCLGLVRTMMRLFGKSCFSQRGESWKNPLSFHPTHNESCIYTTPRRPCTNRPRQTGPSQTEGDSSVEQKQSCSSNQPSSMSRAFPDLITTASFQETLRSLHSEQQEAAEIKQDVNKSTKAFGQARQRNCWEAFYGASRKFNTQMLSVVPGWMGAQELEIESEELSVQRPKDITGSSWKEEEESTSEPGNRTQSGEGMMSCGKTGERPGQTLCGRIYRAGKTADRSQM</sequence>
<feature type="compositionally biased region" description="Low complexity" evidence="1">
    <location>
        <begin position="49"/>
        <end position="62"/>
    </location>
</feature>
<keyword evidence="3" id="KW-1185">Reference proteome</keyword>
<dbReference type="EMBL" id="CADEAL010000078">
    <property type="protein sequence ID" value="CAB1413932.1"/>
    <property type="molecule type" value="Genomic_DNA"/>
</dbReference>
<evidence type="ECO:0000313" key="2">
    <source>
        <dbReference type="EMBL" id="CAB1413932.1"/>
    </source>
</evidence>
<gene>
    <name evidence="2" type="ORF">PLEPLA_LOCUS1635</name>
</gene>
<name>A0A9N7TIZ6_PLEPL</name>
<dbReference type="Proteomes" id="UP001153269">
    <property type="component" value="Unassembled WGS sequence"/>
</dbReference>
<evidence type="ECO:0000256" key="1">
    <source>
        <dbReference type="SAM" id="MobiDB-lite"/>
    </source>
</evidence>
<reference evidence="2" key="1">
    <citation type="submission" date="2020-03" db="EMBL/GenBank/DDBJ databases">
        <authorList>
            <person name="Weist P."/>
        </authorList>
    </citation>
    <scope>NUCLEOTIDE SEQUENCE</scope>
</reference>
<feature type="region of interest" description="Disordered" evidence="1">
    <location>
        <begin position="169"/>
        <end position="234"/>
    </location>
</feature>
<protein>
    <submittedName>
        <fullName evidence="2">Uncharacterized protein</fullName>
    </submittedName>
</protein>
<dbReference type="AlphaFoldDB" id="A0A9N7TIZ6"/>